<dbReference type="SUPFAM" id="SSF56935">
    <property type="entry name" value="Porins"/>
    <property type="match status" value="1"/>
</dbReference>
<evidence type="ECO:0000313" key="16">
    <source>
        <dbReference type="Proteomes" id="UP000823598"/>
    </source>
</evidence>
<dbReference type="InterPro" id="IPR012910">
    <property type="entry name" value="Plug_dom"/>
</dbReference>
<keyword evidence="6 11" id="KW-0798">TonB box</keyword>
<name>A0A9D9IS65_9BACT</name>
<dbReference type="Gene3D" id="2.170.130.10">
    <property type="entry name" value="TonB-dependent receptor, plug domain"/>
    <property type="match status" value="1"/>
</dbReference>
<evidence type="ECO:0000256" key="8">
    <source>
        <dbReference type="ARBA" id="ARBA00023170"/>
    </source>
</evidence>
<evidence type="ECO:0000259" key="13">
    <source>
        <dbReference type="Pfam" id="PF00593"/>
    </source>
</evidence>
<dbReference type="GO" id="GO:0015344">
    <property type="term" value="F:siderophore uptake transmembrane transporter activity"/>
    <property type="evidence" value="ECO:0007669"/>
    <property type="project" value="TreeGrafter"/>
</dbReference>
<dbReference type="PANTHER" id="PTHR30069">
    <property type="entry name" value="TONB-DEPENDENT OUTER MEMBRANE RECEPTOR"/>
    <property type="match status" value="1"/>
</dbReference>
<keyword evidence="8 15" id="KW-0675">Receptor</keyword>
<proteinExistence type="inferred from homology"/>
<evidence type="ECO:0000256" key="9">
    <source>
        <dbReference type="ARBA" id="ARBA00023237"/>
    </source>
</evidence>
<evidence type="ECO:0000256" key="6">
    <source>
        <dbReference type="ARBA" id="ARBA00023077"/>
    </source>
</evidence>
<accession>A0A9D9IS65</accession>
<gene>
    <name evidence="15" type="ORF">IAB88_08925</name>
</gene>
<evidence type="ECO:0000259" key="14">
    <source>
        <dbReference type="Pfam" id="PF07715"/>
    </source>
</evidence>
<keyword evidence="4 10" id="KW-0812">Transmembrane</keyword>
<feature type="domain" description="TonB-dependent receptor plug" evidence="14">
    <location>
        <begin position="57"/>
        <end position="148"/>
    </location>
</feature>
<keyword evidence="9 10" id="KW-0998">Cell outer membrane</keyword>
<feature type="chain" id="PRO_5039551403" evidence="12">
    <location>
        <begin position="21"/>
        <end position="676"/>
    </location>
</feature>
<evidence type="ECO:0000256" key="7">
    <source>
        <dbReference type="ARBA" id="ARBA00023136"/>
    </source>
</evidence>
<dbReference type="InterPro" id="IPR000531">
    <property type="entry name" value="Beta-barrel_TonB"/>
</dbReference>
<keyword evidence="7 10" id="KW-0472">Membrane</keyword>
<dbReference type="GO" id="GO:0009279">
    <property type="term" value="C:cell outer membrane"/>
    <property type="evidence" value="ECO:0007669"/>
    <property type="project" value="UniProtKB-SubCell"/>
</dbReference>
<keyword evidence="5 12" id="KW-0732">Signal</keyword>
<organism evidence="15 16">
    <name type="scientific">Candidatus Limisoma faecipullorum</name>
    <dbReference type="NCBI Taxonomy" id="2840854"/>
    <lineage>
        <taxon>Bacteria</taxon>
        <taxon>Pseudomonadati</taxon>
        <taxon>Bacteroidota</taxon>
        <taxon>Bacteroidia</taxon>
        <taxon>Bacteroidales</taxon>
        <taxon>Candidatus Limisoma</taxon>
    </lineage>
</organism>
<evidence type="ECO:0000256" key="12">
    <source>
        <dbReference type="SAM" id="SignalP"/>
    </source>
</evidence>
<evidence type="ECO:0000256" key="2">
    <source>
        <dbReference type="ARBA" id="ARBA00022448"/>
    </source>
</evidence>
<dbReference type="InterPro" id="IPR039426">
    <property type="entry name" value="TonB-dep_rcpt-like"/>
</dbReference>
<dbReference type="PANTHER" id="PTHR30069:SF29">
    <property type="entry name" value="HEMOGLOBIN AND HEMOGLOBIN-HAPTOGLOBIN-BINDING PROTEIN 1-RELATED"/>
    <property type="match status" value="1"/>
</dbReference>
<evidence type="ECO:0000256" key="11">
    <source>
        <dbReference type="RuleBase" id="RU003357"/>
    </source>
</evidence>
<reference evidence="15" key="1">
    <citation type="submission" date="2020-10" db="EMBL/GenBank/DDBJ databases">
        <authorList>
            <person name="Gilroy R."/>
        </authorList>
    </citation>
    <scope>NUCLEOTIDE SEQUENCE</scope>
    <source>
        <strain evidence="15">6919</strain>
    </source>
</reference>
<comment type="caution">
    <text evidence="15">The sequence shown here is derived from an EMBL/GenBank/DDBJ whole genome shotgun (WGS) entry which is preliminary data.</text>
</comment>
<evidence type="ECO:0000256" key="3">
    <source>
        <dbReference type="ARBA" id="ARBA00022452"/>
    </source>
</evidence>
<evidence type="ECO:0000256" key="1">
    <source>
        <dbReference type="ARBA" id="ARBA00004571"/>
    </source>
</evidence>
<protein>
    <submittedName>
        <fullName evidence="15">TonB-dependent receptor</fullName>
    </submittedName>
</protein>
<reference evidence="15" key="2">
    <citation type="journal article" date="2021" name="PeerJ">
        <title>Extensive microbial diversity within the chicken gut microbiome revealed by metagenomics and culture.</title>
        <authorList>
            <person name="Gilroy R."/>
            <person name="Ravi A."/>
            <person name="Getino M."/>
            <person name="Pursley I."/>
            <person name="Horton D.L."/>
            <person name="Alikhan N.F."/>
            <person name="Baker D."/>
            <person name="Gharbi K."/>
            <person name="Hall N."/>
            <person name="Watson M."/>
            <person name="Adriaenssens E.M."/>
            <person name="Foster-Nyarko E."/>
            <person name="Jarju S."/>
            <person name="Secka A."/>
            <person name="Antonio M."/>
            <person name="Oren A."/>
            <person name="Chaudhuri R.R."/>
            <person name="La Ragione R."/>
            <person name="Hildebrand F."/>
            <person name="Pallen M.J."/>
        </authorList>
    </citation>
    <scope>NUCLEOTIDE SEQUENCE</scope>
    <source>
        <strain evidence="15">6919</strain>
    </source>
</reference>
<dbReference type="InterPro" id="IPR036942">
    <property type="entry name" value="Beta-barrel_TonB_sf"/>
</dbReference>
<dbReference type="GO" id="GO:0044718">
    <property type="term" value="P:siderophore transmembrane transport"/>
    <property type="evidence" value="ECO:0007669"/>
    <property type="project" value="TreeGrafter"/>
</dbReference>
<dbReference type="EMBL" id="JADIMC010000103">
    <property type="protein sequence ID" value="MBO8477099.1"/>
    <property type="molecule type" value="Genomic_DNA"/>
</dbReference>
<evidence type="ECO:0000313" key="15">
    <source>
        <dbReference type="EMBL" id="MBO8477099.1"/>
    </source>
</evidence>
<sequence>MYKIVLFLILFLSCVFPQDAAVLPVPDAGLEEFADSVVTIGEVSVVGKKAQEIIKPQSISGAELERLNSLSVADALRYFSGVQIKDYGGIGGIKTVNIRSMGTNHVGVFYNGMQLGNAQNGQVDLGRYSLDNVEEISLYNGQKSDIFQSAKDFSTSSAIYITTKRPRFKSDERFHFTGQFRTGSFGLVNPSILWEQKLTDKMYLSANMEYTNANGRYKFRYKRLQLDGAVAYDTTAVRHNGDVEALRTEASLYGFIPDGKWSINGYFYTSERGIPGAIVNNVFRHGERQWDKAAFGQGAFEKKFSDLYEMKIAGKFAWDYSNFLRDDPKELYLNNHYYQQEIYLSVANLFNINDWWKVSASFDGQMNKMNADLTDFAYPIRWTELASIATSFNFDKVNVQANLLGIFIQESTRSKKTYTASPNRKELSPAIFFSYHPIGDGGLGINGFFKRIFRMPTFNDLYYTEIGNANLRPEKTWQYDLGVTYDKAFNHKFFDAFSLRIDVYYNEVTDKIVAYPTGQQFRWTMLNLGKVRIGGAETSARIAAHILDVKLGLNLQYTYQKACDYTDREDAFYGDQIPYTPLHSGSVSFFSGWKGWELGYCFIYTGERYNEQENIRYNYEQPWYTHDMSLSKAFSIKKCAFKVTGELNNIFNQAYEVIHNYPMPGRNFKISLKVIL</sequence>
<feature type="domain" description="TonB-dependent receptor-like beta-barrel" evidence="13">
    <location>
        <begin position="198"/>
        <end position="650"/>
    </location>
</feature>
<dbReference type="Gene3D" id="2.40.170.20">
    <property type="entry name" value="TonB-dependent receptor, beta-barrel domain"/>
    <property type="match status" value="1"/>
</dbReference>
<evidence type="ECO:0000256" key="10">
    <source>
        <dbReference type="PROSITE-ProRule" id="PRU01360"/>
    </source>
</evidence>
<dbReference type="Proteomes" id="UP000823598">
    <property type="component" value="Unassembled WGS sequence"/>
</dbReference>
<dbReference type="Pfam" id="PF00593">
    <property type="entry name" value="TonB_dep_Rec_b-barrel"/>
    <property type="match status" value="1"/>
</dbReference>
<comment type="subcellular location">
    <subcellularLocation>
        <location evidence="1 10">Cell outer membrane</location>
        <topology evidence="1 10">Multi-pass membrane protein</topology>
    </subcellularLocation>
</comment>
<evidence type="ECO:0000256" key="4">
    <source>
        <dbReference type="ARBA" id="ARBA00022692"/>
    </source>
</evidence>
<comment type="similarity">
    <text evidence="10 11">Belongs to the TonB-dependent receptor family.</text>
</comment>
<feature type="signal peptide" evidence="12">
    <location>
        <begin position="1"/>
        <end position="20"/>
    </location>
</feature>
<keyword evidence="2 10" id="KW-0813">Transport</keyword>
<dbReference type="AlphaFoldDB" id="A0A9D9IS65"/>
<dbReference type="InterPro" id="IPR037066">
    <property type="entry name" value="Plug_dom_sf"/>
</dbReference>
<dbReference type="PROSITE" id="PS52016">
    <property type="entry name" value="TONB_DEPENDENT_REC_3"/>
    <property type="match status" value="1"/>
</dbReference>
<dbReference type="Pfam" id="PF07715">
    <property type="entry name" value="Plug"/>
    <property type="match status" value="1"/>
</dbReference>
<evidence type="ECO:0000256" key="5">
    <source>
        <dbReference type="ARBA" id="ARBA00022729"/>
    </source>
</evidence>
<keyword evidence="3 10" id="KW-1134">Transmembrane beta strand</keyword>